<evidence type="ECO:0000259" key="3">
    <source>
        <dbReference type="PROSITE" id="PS50883"/>
    </source>
</evidence>
<dbReference type="PANTHER" id="PTHR44757">
    <property type="entry name" value="DIGUANYLATE CYCLASE DGCP"/>
    <property type="match status" value="1"/>
</dbReference>
<proteinExistence type="predicted"/>
<dbReference type="InterPro" id="IPR052155">
    <property type="entry name" value="Biofilm_reg_signaling"/>
</dbReference>
<dbReference type="CDD" id="cd01948">
    <property type="entry name" value="EAL"/>
    <property type="match status" value="1"/>
</dbReference>
<protein>
    <recommendedName>
        <fullName evidence="6">Cyclic di-GMP phosphodiesterase Gmr</fullName>
    </recommendedName>
</protein>
<gene>
    <name evidence="5" type="ORF">CARN6_2293</name>
</gene>
<dbReference type="Gene3D" id="3.20.20.450">
    <property type="entry name" value="EAL domain"/>
    <property type="match status" value="1"/>
</dbReference>
<dbReference type="InterPro" id="IPR035919">
    <property type="entry name" value="EAL_sf"/>
</dbReference>
<dbReference type="NCBIfam" id="TIGR00229">
    <property type="entry name" value="sensory_box"/>
    <property type="match status" value="1"/>
</dbReference>
<keyword evidence="1" id="KW-0812">Transmembrane</keyword>
<feature type="transmembrane region" description="Helical" evidence="1">
    <location>
        <begin position="155"/>
        <end position="175"/>
    </location>
</feature>
<accession>E6QNG3</accession>
<evidence type="ECO:0000313" key="5">
    <source>
        <dbReference type="EMBL" id="CBI08784.1"/>
    </source>
</evidence>
<dbReference type="EMBL" id="CABQ01000271">
    <property type="protein sequence ID" value="CBI08784.1"/>
    <property type="molecule type" value="Genomic_DNA"/>
</dbReference>
<dbReference type="InterPro" id="IPR043128">
    <property type="entry name" value="Rev_trsase/Diguanyl_cyclase"/>
</dbReference>
<feature type="domain" description="EAL" evidence="3">
    <location>
        <begin position="499"/>
        <end position="753"/>
    </location>
</feature>
<dbReference type="SUPFAM" id="SSF141868">
    <property type="entry name" value="EAL domain-like"/>
    <property type="match status" value="1"/>
</dbReference>
<feature type="transmembrane region" description="Helical" evidence="1">
    <location>
        <begin position="37"/>
        <end position="61"/>
    </location>
</feature>
<dbReference type="Pfam" id="PF00990">
    <property type="entry name" value="GGDEF"/>
    <property type="match status" value="1"/>
</dbReference>
<feature type="domain" description="PAC" evidence="2">
    <location>
        <begin position="267"/>
        <end position="320"/>
    </location>
</feature>
<comment type="caution">
    <text evidence="5">The sequence shown here is derived from an EMBL/GenBank/DDBJ whole genome shotgun (WGS) entry which is preliminary data.</text>
</comment>
<feature type="transmembrane region" description="Helical" evidence="1">
    <location>
        <begin position="12"/>
        <end position="31"/>
    </location>
</feature>
<dbReference type="PROSITE" id="PS50113">
    <property type="entry name" value="PAC"/>
    <property type="match status" value="1"/>
</dbReference>
<dbReference type="AlphaFoldDB" id="E6QNG3"/>
<dbReference type="InterPro" id="IPR001633">
    <property type="entry name" value="EAL_dom"/>
</dbReference>
<organism evidence="5">
    <name type="scientific">mine drainage metagenome</name>
    <dbReference type="NCBI Taxonomy" id="410659"/>
    <lineage>
        <taxon>unclassified sequences</taxon>
        <taxon>metagenomes</taxon>
        <taxon>ecological metagenomes</taxon>
    </lineage>
</organism>
<dbReference type="SMART" id="SM00267">
    <property type="entry name" value="GGDEF"/>
    <property type="match status" value="1"/>
</dbReference>
<dbReference type="SMART" id="SM00052">
    <property type="entry name" value="EAL"/>
    <property type="match status" value="1"/>
</dbReference>
<feature type="transmembrane region" description="Helical" evidence="1">
    <location>
        <begin position="131"/>
        <end position="149"/>
    </location>
</feature>
<dbReference type="PROSITE" id="PS50887">
    <property type="entry name" value="GGDEF"/>
    <property type="match status" value="1"/>
</dbReference>
<dbReference type="Pfam" id="PF00563">
    <property type="entry name" value="EAL"/>
    <property type="match status" value="1"/>
</dbReference>
<keyword evidence="1" id="KW-1133">Transmembrane helix</keyword>
<evidence type="ECO:0000259" key="2">
    <source>
        <dbReference type="PROSITE" id="PS50113"/>
    </source>
</evidence>
<dbReference type="FunFam" id="3.20.20.450:FF:000001">
    <property type="entry name" value="Cyclic di-GMP phosphodiesterase yahA"/>
    <property type="match status" value="1"/>
</dbReference>
<feature type="domain" description="GGDEF" evidence="4">
    <location>
        <begin position="352"/>
        <end position="490"/>
    </location>
</feature>
<dbReference type="CDD" id="cd01949">
    <property type="entry name" value="GGDEF"/>
    <property type="match status" value="1"/>
</dbReference>
<dbReference type="InterPro" id="IPR035965">
    <property type="entry name" value="PAS-like_dom_sf"/>
</dbReference>
<dbReference type="NCBIfam" id="TIGR00254">
    <property type="entry name" value="GGDEF"/>
    <property type="match status" value="1"/>
</dbReference>
<name>E6QNG3_9ZZZZ</name>
<dbReference type="PROSITE" id="PS50883">
    <property type="entry name" value="EAL"/>
    <property type="match status" value="1"/>
</dbReference>
<dbReference type="InterPro" id="IPR000014">
    <property type="entry name" value="PAS"/>
</dbReference>
<evidence type="ECO:0000259" key="4">
    <source>
        <dbReference type="PROSITE" id="PS50887"/>
    </source>
</evidence>
<dbReference type="SUPFAM" id="SSF55785">
    <property type="entry name" value="PYP-like sensor domain (PAS domain)"/>
    <property type="match status" value="1"/>
</dbReference>
<dbReference type="FunFam" id="3.30.70.270:FF:000001">
    <property type="entry name" value="Diguanylate cyclase domain protein"/>
    <property type="match status" value="1"/>
</dbReference>
<dbReference type="Pfam" id="PF08448">
    <property type="entry name" value="PAS_4"/>
    <property type="match status" value="1"/>
</dbReference>
<reference evidence="5" key="1">
    <citation type="submission" date="2009-10" db="EMBL/GenBank/DDBJ databases">
        <title>Diversity of trophic interactions inside an arsenic-rich microbial ecosystem.</title>
        <authorList>
            <person name="Bertin P.N."/>
            <person name="Heinrich-Salmeron A."/>
            <person name="Pelletier E."/>
            <person name="Goulhen-Chollet F."/>
            <person name="Arsene-Ploetze F."/>
            <person name="Gallien S."/>
            <person name="Calteau A."/>
            <person name="Vallenet D."/>
            <person name="Casiot C."/>
            <person name="Chane-Woon-Ming B."/>
            <person name="Giloteaux L."/>
            <person name="Barakat M."/>
            <person name="Bonnefoy V."/>
            <person name="Bruneel O."/>
            <person name="Chandler M."/>
            <person name="Cleiss J."/>
            <person name="Duran R."/>
            <person name="Elbaz-Poulichet F."/>
            <person name="Fonknechten N."/>
            <person name="Lauga B."/>
            <person name="Mornico D."/>
            <person name="Ortet P."/>
            <person name="Schaeffer C."/>
            <person name="Siguier P."/>
            <person name="Alexander Thil Smith A."/>
            <person name="Van Dorsselaer A."/>
            <person name="Weissenbach J."/>
            <person name="Medigue C."/>
            <person name="Le Paslier D."/>
        </authorList>
    </citation>
    <scope>NUCLEOTIDE SEQUENCE</scope>
</reference>
<sequence>MHPLQIQQMLSASHTSLIIGVLLAMILAYMQRVVVPSAVIIAWLTLTVLIALSRASLLVAYKLSPADDYSVIRARLLKFRIGVLVAGAVWGSASFAMIPAHDPQHQLFFVFMLAGLTAGGVVSFSADFVSAAGYALATLIPVAISLFIAKDDLSVAMGISVMLYLGFMIIILRYLNKNLTENIRLRLEAVAREETVRVSEERYRLLLTHSPVGIFHYDTDLVITYCNDRLAAILRNSIEHITGLDMKTLKDQSIHQALNNAIAGRIGSYEGRYWATHSDSNAWIDMTCAPSRDEKGRIVGGIAIVQDITERKVAADAIQNLAFYDPLTLLPNRRLLTDRLQQALASSLRNDRAGALLFIDLDNFKSLNDNLGHDIGDLLLKQVAQRLTSSVREGDTVARIGGDEFVVILEDLSKHPLQSAEQTEAIGKKILAVLNQPYQLVKHEYHTTSSIGATLFHDHELGIEELMKQADIAMYQAKKSGRNALHFFAPKMQDIINSLASIESDLRKALRDRQFQLHYQPQVDDSNRPYGAEALIRWIHPERGMIPPLQFIPLAEETGLILPIGKWVLDTACAQLKAWQLDTLTRDLILSVNISSKQFRQTDFVAQIQAAVRQHDIDATRLKLEITESMLLENIDGVVTTMNALKAIGIRFSLDDFGTGFSSLQYLKRLPLDQIKIDQSFVRDLTIDSNDRAIVRTIIAMARSLKLDVIAEGVETEEQRQLLLNKGCSHFQGNLFGEPIPIEQFEALLMDPAIT</sequence>
<dbReference type="InterPro" id="IPR000700">
    <property type="entry name" value="PAS-assoc_C"/>
</dbReference>
<dbReference type="Gene3D" id="3.30.70.270">
    <property type="match status" value="1"/>
</dbReference>
<keyword evidence="1" id="KW-0472">Membrane</keyword>
<dbReference type="SUPFAM" id="SSF55073">
    <property type="entry name" value="Nucleotide cyclase"/>
    <property type="match status" value="1"/>
</dbReference>
<feature type="transmembrane region" description="Helical" evidence="1">
    <location>
        <begin position="81"/>
        <end position="100"/>
    </location>
</feature>
<evidence type="ECO:0008006" key="6">
    <source>
        <dbReference type="Google" id="ProtNLM"/>
    </source>
</evidence>
<dbReference type="PANTHER" id="PTHR44757:SF2">
    <property type="entry name" value="BIOFILM ARCHITECTURE MAINTENANCE PROTEIN MBAA"/>
    <property type="match status" value="1"/>
</dbReference>
<dbReference type="InterPro" id="IPR000160">
    <property type="entry name" value="GGDEF_dom"/>
</dbReference>
<dbReference type="Gene3D" id="3.30.450.20">
    <property type="entry name" value="PAS domain"/>
    <property type="match status" value="1"/>
</dbReference>
<dbReference type="InterPro" id="IPR013656">
    <property type="entry name" value="PAS_4"/>
</dbReference>
<dbReference type="InterPro" id="IPR029787">
    <property type="entry name" value="Nucleotide_cyclase"/>
</dbReference>
<feature type="transmembrane region" description="Helical" evidence="1">
    <location>
        <begin position="106"/>
        <end position="124"/>
    </location>
</feature>
<evidence type="ECO:0000256" key="1">
    <source>
        <dbReference type="SAM" id="Phobius"/>
    </source>
</evidence>